<dbReference type="PROSITE" id="PS00211">
    <property type="entry name" value="ABC_TRANSPORTER_1"/>
    <property type="match status" value="1"/>
</dbReference>
<dbReference type="GO" id="GO:0016887">
    <property type="term" value="F:ATP hydrolysis activity"/>
    <property type="evidence" value="ECO:0007669"/>
    <property type="project" value="InterPro"/>
</dbReference>
<evidence type="ECO:0000256" key="2">
    <source>
        <dbReference type="ARBA" id="ARBA00022741"/>
    </source>
</evidence>
<dbReference type="STRING" id="1232681.ADIS_2252"/>
<evidence type="ECO:0000313" key="6">
    <source>
        <dbReference type="Proteomes" id="UP000013909"/>
    </source>
</evidence>
<protein>
    <submittedName>
        <fullName evidence="5">Molybdenum transport ATP-binding protein ModC</fullName>
    </submittedName>
</protein>
<organism evidence="5 6">
    <name type="scientific">Lunatimonas lonarensis</name>
    <dbReference type="NCBI Taxonomy" id="1232681"/>
    <lineage>
        <taxon>Bacteria</taxon>
        <taxon>Pseudomonadati</taxon>
        <taxon>Bacteroidota</taxon>
        <taxon>Cytophagia</taxon>
        <taxon>Cytophagales</taxon>
        <taxon>Cyclobacteriaceae</taxon>
    </lineage>
</organism>
<evidence type="ECO:0000313" key="5">
    <source>
        <dbReference type="EMBL" id="EON77384.1"/>
    </source>
</evidence>
<feature type="domain" description="ABC transporter" evidence="4">
    <location>
        <begin position="1"/>
        <end position="225"/>
    </location>
</feature>
<dbReference type="Gene3D" id="3.40.50.300">
    <property type="entry name" value="P-loop containing nucleotide triphosphate hydrolases"/>
    <property type="match status" value="1"/>
</dbReference>
<keyword evidence="3 5" id="KW-0067">ATP-binding</keyword>
<dbReference type="SUPFAM" id="SSF52540">
    <property type="entry name" value="P-loop containing nucleoside triphosphate hydrolases"/>
    <property type="match status" value="1"/>
</dbReference>
<reference evidence="5 6" key="1">
    <citation type="submission" date="2013-02" db="EMBL/GenBank/DDBJ databases">
        <title>A novel strain isolated from Lonar lake, Maharashtra, India.</title>
        <authorList>
            <person name="Singh A."/>
        </authorList>
    </citation>
    <scope>NUCLEOTIDE SEQUENCE [LARGE SCALE GENOMIC DNA]</scope>
    <source>
        <strain evidence="5 6">AK24</strain>
    </source>
</reference>
<evidence type="ECO:0000256" key="1">
    <source>
        <dbReference type="ARBA" id="ARBA00022448"/>
    </source>
</evidence>
<dbReference type="InterPro" id="IPR003439">
    <property type="entry name" value="ABC_transporter-like_ATP-bd"/>
</dbReference>
<dbReference type="PANTHER" id="PTHR42781">
    <property type="entry name" value="SPERMIDINE/PUTRESCINE IMPORT ATP-BINDING PROTEIN POTA"/>
    <property type="match status" value="1"/>
</dbReference>
<comment type="caution">
    <text evidence="5">The sequence shown here is derived from an EMBL/GenBank/DDBJ whole genome shotgun (WGS) entry which is preliminary data.</text>
</comment>
<dbReference type="OrthoDB" id="1114670at2"/>
<name>R7ZTQ8_9BACT</name>
<keyword evidence="6" id="KW-1185">Reference proteome</keyword>
<evidence type="ECO:0000259" key="4">
    <source>
        <dbReference type="PROSITE" id="PS50893"/>
    </source>
</evidence>
<dbReference type="AlphaFoldDB" id="R7ZTQ8"/>
<dbReference type="PANTHER" id="PTHR42781:SF4">
    <property type="entry name" value="SPERMIDINE_PUTRESCINE IMPORT ATP-BINDING PROTEIN POTA"/>
    <property type="match status" value="1"/>
</dbReference>
<dbReference type="PROSITE" id="PS50893">
    <property type="entry name" value="ABC_TRANSPORTER_2"/>
    <property type="match status" value="1"/>
</dbReference>
<dbReference type="GO" id="GO:0005524">
    <property type="term" value="F:ATP binding"/>
    <property type="evidence" value="ECO:0007669"/>
    <property type="project" value="UniProtKB-KW"/>
</dbReference>
<dbReference type="EMBL" id="AQHR01000059">
    <property type="protein sequence ID" value="EON77384.1"/>
    <property type="molecule type" value="Genomic_DNA"/>
</dbReference>
<dbReference type="InterPro" id="IPR050093">
    <property type="entry name" value="ABC_SmlMolc_Importer"/>
</dbReference>
<dbReference type="InterPro" id="IPR027417">
    <property type="entry name" value="P-loop_NTPase"/>
</dbReference>
<dbReference type="RefSeq" id="WP_010854390.1">
    <property type="nucleotide sequence ID" value="NZ_AQHR01000059.1"/>
</dbReference>
<keyword evidence="1" id="KW-0813">Transport</keyword>
<dbReference type="SMART" id="SM00382">
    <property type="entry name" value="AAA"/>
    <property type="match status" value="1"/>
</dbReference>
<keyword evidence="2" id="KW-0547">Nucleotide-binding</keyword>
<dbReference type="InterPro" id="IPR003593">
    <property type="entry name" value="AAA+_ATPase"/>
</dbReference>
<dbReference type="InterPro" id="IPR017871">
    <property type="entry name" value="ABC_transporter-like_CS"/>
</dbReference>
<evidence type="ECO:0000256" key="3">
    <source>
        <dbReference type="ARBA" id="ARBA00022840"/>
    </source>
</evidence>
<dbReference type="Pfam" id="PF00005">
    <property type="entry name" value="ABC_tran"/>
    <property type="match status" value="1"/>
</dbReference>
<sequence length="226" mass="25202">MIDIRLHKKLKGASGPIPLELDIHLQKGDIVGIYGPSGAGKSSVLRMLAGLMQPDSGFVGVNGEIWYDSKNGRHLAPRHRHIGMVFQEYSLFPNMSVRENLEFALDHSDDTGLVDDLLDSIGMRELANQRPGILSGGQKQRVALARAMIRRPTLLLLDEPLSALDMEMRRNLQHIILRFHADFQLTTLLVSHDSSEIKKMAKRLLVLENGKIGFDGDPLTFFASLE</sequence>
<dbReference type="Proteomes" id="UP000013909">
    <property type="component" value="Unassembled WGS sequence"/>
</dbReference>
<gene>
    <name evidence="5" type="ORF">ADIS_2252</name>
</gene>
<proteinExistence type="predicted"/>
<accession>R7ZTQ8</accession>